<keyword evidence="4 7" id="KW-1133">Transmembrane helix</keyword>
<comment type="subcellular location">
    <subcellularLocation>
        <location evidence="1">Membrane</location>
        <topology evidence="1">Multi-pass membrane protein</topology>
    </subcellularLocation>
</comment>
<dbReference type="Pfam" id="PF10268">
    <property type="entry name" value="Tmemb_161AB"/>
    <property type="match status" value="1"/>
</dbReference>
<keyword evidence="9" id="KW-1185">Reference proteome</keyword>
<keyword evidence="3 7" id="KW-0812">Transmembrane</keyword>
<dbReference type="EMBL" id="OU015568">
    <property type="protein sequence ID" value="CAG5086338.1"/>
    <property type="molecule type" value="Genomic_DNA"/>
</dbReference>
<name>A0ABN7S1U1_OIKDI</name>
<evidence type="ECO:0000256" key="1">
    <source>
        <dbReference type="ARBA" id="ARBA00004141"/>
    </source>
</evidence>
<protein>
    <submittedName>
        <fullName evidence="8">Oidioi.mRNA.OKI2018_I69.PAR.g11181.t1.cds</fullName>
    </submittedName>
</protein>
<feature type="transmembrane region" description="Helical" evidence="7">
    <location>
        <begin position="251"/>
        <end position="271"/>
    </location>
</feature>
<comment type="similarity">
    <text evidence="2">Belongs to the TMEM161 family.</text>
</comment>
<accession>A0ABN7S1U1</accession>
<feature type="transmembrane region" description="Helical" evidence="7">
    <location>
        <begin position="352"/>
        <end position="377"/>
    </location>
</feature>
<dbReference type="PANTHER" id="PTHR13624:SF6">
    <property type="entry name" value="EMEI"/>
    <property type="match status" value="1"/>
</dbReference>
<gene>
    <name evidence="8" type="ORF">OKIOD_LOCUS2739</name>
</gene>
<evidence type="ECO:0000313" key="8">
    <source>
        <dbReference type="EMBL" id="CAG5086338.1"/>
    </source>
</evidence>
<reference evidence="8 9" key="1">
    <citation type="submission" date="2021-04" db="EMBL/GenBank/DDBJ databases">
        <authorList>
            <person name="Bliznina A."/>
        </authorList>
    </citation>
    <scope>NUCLEOTIDE SEQUENCE [LARGE SCALE GENOMIC DNA]</scope>
</reference>
<dbReference type="InterPro" id="IPR019395">
    <property type="entry name" value="Transmembrane_161A/B"/>
</dbReference>
<evidence type="ECO:0000313" key="9">
    <source>
        <dbReference type="Proteomes" id="UP001158576"/>
    </source>
</evidence>
<evidence type="ECO:0000256" key="2">
    <source>
        <dbReference type="ARBA" id="ARBA00009706"/>
    </source>
</evidence>
<evidence type="ECO:0000256" key="6">
    <source>
        <dbReference type="ARBA" id="ARBA00023180"/>
    </source>
</evidence>
<feature type="transmembrane region" description="Helical" evidence="7">
    <location>
        <begin position="137"/>
        <end position="157"/>
    </location>
</feature>
<keyword evidence="6" id="KW-0325">Glycoprotein</keyword>
<evidence type="ECO:0000256" key="5">
    <source>
        <dbReference type="ARBA" id="ARBA00023136"/>
    </source>
</evidence>
<dbReference type="PANTHER" id="PTHR13624">
    <property type="entry name" value="RE42071P"/>
    <property type="match status" value="1"/>
</dbReference>
<evidence type="ECO:0000256" key="7">
    <source>
        <dbReference type="SAM" id="Phobius"/>
    </source>
</evidence>
<evidence type="ECO:0000256" key="3">
    <source>
        <dbReference type="ARBA" id="ARBA00022692"/>
    </source>
</evidence>
<feature type="transmembrane region" description="Helical" evidence="7">
    <location>
        <begin position="169"/>
        <end position="189"/>
    </location>
</feature>
<organism evidence="8 9">
    <name type="scientific">Oikopleura dioica</name>
    <name type="common">Tunicate</name>
    <dbReference type="NCBI Taxonomy" id="34765"/>
    <lineage>
        <taxon>Eukaryota</taxon>
        <taxon>Metazoa</taxon>
        <taxon>Chordata</taxon>
        <taxon>Tunicata</taxon>
        <taxon>Appendicularia</taxon>
        <taxon>Copelata</taxon>
        <taxon>Oikopleuridae</taxon>
        <taxon>Oikopleura</taxon>
    </lineage>
</organism>
<sequence length="440" mass="50319">MAVFGFNLTVSIIGLFFLRKLIPIFDLPSKLLTGFYRFYAPSENDCRQAAQLKPKNVKTSKRNQNVQSKDFVIPKDAEVPLYFAQVKAEDWSFLHFYPEFCWLIEFSLTTLFVLAVTELVPSEFKWRGEAIPDELNLSVIWVVLASLFCSINLARLSSKLIRSTGERSLLVMFGTFTFVSSLSALTLSSEWIELGFHELVANLERMSKLGLTLIICLFSAFFGSVFSFCGFRVAQMNRDASENEKGLKKMLIHGSFFSGLLIPVTFFPKLFRYRLQEPSNIENFEWLPGGFDDVLIDRIQLGIIIGSSIWTLVMWRSHIQAYLAIAKTRVERARKMKKNYTQQEMNKNVTLIWYYTLVTALQYILPTVLMLFLSLLYKSASGLTWYGPQTEPWSNPSGLERLPEGTFVVAIKYLLWLVSNAQALSKIGGYIFHSVIDTDL</sequence>
<keyword evidence="5 7" id="KW-0472">Membrane</keyword>
<evidence type="ECO:0000256" key="4">
    <source>
        <dbReference type="ARBA" id="ARBA00022989"/>
    </source>
</evidence>
<proteinExistence type="inferred from homology"/>
<dbReference type="Proteomes" id="UP001158576">
    <property type="component" value="Chromosome PAR"/>
</dbReference>
<feature type="transmembrane region" description="Helical" evidence="7">
    <location>
        <begin position="100"/>
        <end position="117"/>
    </location>
</feature>
<feature type="transmembrane region" description="Helical" evidence="7">
    <location>
        <begin position="209"/>
        <end position="231"/>
    </location>
</feature>